<reference evidence="1 2" key="1">
    <citation type="journal article" date="2024" name="BMC Genomics">
        <title>De novo assembly and annotation of Popillia japonica's genome with initial clues to its potential as an invasive pest.</title>
        <authorList>
            <person name="Cucini C."/>
            <person name="Boschi S."/>
            <person name="Funari R."/>
            <person name="Cardaioli E."/>
            <person name="Iannotti N."/>
            <person name="Marturano G."/>
            <person name="Paoli F."/>
            <person name="Bruttini M."/>
            <person name="Carapelli A."/>
            <person name="Frati F."/>
            <person name="Nardi F."/>
        </authorList>
    </citation>
    <scope>NUCLEOTIDE SEQUENCE [LARGE SCALE GENOMIC DNA]</scope>
    <source>
        <strain evidence="1">DMR45628</strain>
    </source>
</reference>
<keyword evidence="2" id="KW-1185">Reference proteome</keyword>
<sequence length="123" mass="14094">MRGDWSKPVSLHWLEPGLKENIAVMIADFELVNWLEAGLKDNIALMLDDFELDLKLESFQQNWLEAGLKDNIALMLDDFELDLKLESFQQLDFWASLALVLSLFRLSFGKQHLLLVLQAVSCG</sequence>
<dbReference type="Proteomes" id="UP001458880">
    <property type="component" value="Unassembled WGS sequence"/>
</dbReference>
<comment type="caution">
    <text evidence="1">The sequence shown here is derived from an EMBL/GenBank/DDBJ whole genome shotgun (WGS) entry which is preliminary data.</text>
</comment>
<protein>
    <submittedName>
        <fullName evidence="1">Uncharacterized protein</fullName>
    </submittedName>
</protein>
<proteinExistence type="predicted"/>
<organism evidence="1 2">
    <name type="scientific">Popillia japonica</name>
    <name type="common">Japanese beetle</name>
    <dbReference type="NCBI Taxonomy" id="7064"/>
    <lineage>
        <taxon>Eukaryota</taxon>
        <taxon>Metazoa</taxon>
        <taxon>Ecdysozoa</taxon>
        <taxon>Arthropoda</taxon>
        <taxon>Hexapoda</taxon>
        <taxon>Insecta</taxon>
        <taxon>Pterygota</taxon>
        <taxon>Neoptera</taxon>
        <taxon>Endopterygota</taxon>
        <taxon>Coleoptera</taxon>
        <taxon>Polyphaga</taxon>
        <taxon>Scarabaeiformia</taxon>
        <taxon>Scarabaeidae</taxon>
        <taxon>Rutelinae</taxon>
        <taxon>Popillia</taxon>
    </lineage>
</organism>
<evidence type="ECO:0000313" key="1">
    <source>
        <dbReference type="EMBL" id="KAK9743582.1"/>
    </source>
</evidence>
<dbReference type="EMBL" id="JASPKY010000068">
    <property type="protein sequence ID" value="KAK9743582.1"/>
    <property type="molecule type" value="Genomic_DNA"/>
</dbReference>
<name>A0AAW1MC79_POPJA</name>
<accession>A0AAW1MC79</accession>
<gene>
    <name evidence="1" type="ORF">QE152_g8561</name>
</gene>
<evidence type="ECO:0000313" key="2">
    <source>
        <dbReference type="Proteomes" id="UP001458880"/>
    </source>
</evidence>
<dbReference type="AlphaFoldDB" id="A0AAW1MC79"/>